<feature type="compositionally biased region" description="Low complexity" evidence="7">
    <location>
        <begin position="477"/>
        <end position="517"/>
    </location>
</feature>
<feature type="compositionally biased region" description="Polar residues" evidence="7">
    <location>
        <begin position="465"/>
        <end position="474"/>
    </location>
</feature>
<comment type="similarity">
    <text evidence="1 5 6">Belongs to the peptidase S8 family.</text>
</comment>
<keyword evidence="3 5" id="KW-0378">Hydrolase</keyword>
<dbReference type="InParanoid" id="A0A2V0NL21"/>
<gene>
    <name evidence="10" type="ORF">Rsub_00780</name>
</gene>
<accession>A0A2V0NL21</accession>
<evidence type="ECO:0000256" key="7">
    <source>
        <dbReference type="SAM" id="MobiDB-lite"/>
    </source>
</evidence>
<feature type="signal peptide" evidence="8">
    <location>
        <begin position="1"/>
        <end position="43"/>
    </location>
</feature>
<feature type="compositionally biased region" description="Pro residues" evidence="7">
    <location>
        <begin position="520"/>
        <end position="531"/>
    </location>
</feature>
<dbReference type="InterPro" id="IPR036852">
    <property type="entry name" value="Peptidase_S8/S53_dom_sf"/>
</dbReference>
<proteinExistence type="inferred from homology"/>
<dbReference type="InterPro" id="IPR050131">
    <property type="entry name" value="Peptidase_S8_subtilisin-like"/>
</dbReference>
<dbReference type="InterPro" id="IPR023827">
    <property type="entry name" value="Peptidase_S8_Asp-AS"/>
</dbReference>
<evidence type="ECO:0000259" key="9">
    <source>
        <dbReference type="Pfam" id="PF00082"/>
    </source>
</evidence>
<dbReference type="PANTHER" id="PTHR43806">
    <property type="entry name" value="PEPTIDASE S8"/>
    <property type="match status" value="1"/>
</dbReference>
<sequence>MAGTRPAAAAAARSVRARGGAAPRATWLLAFATLCFCAAAVRGEAIQPAGAGYALSPVLAPLPAPAEPAAAGPGAAAATSSSAVSGSYGSYSSLEGPSPELVAQSDAAGLARRAGEPIPGRFIVMFTPNATTDTALADLQKRVEGLASASDARPGRALAAAAAGADGGALGFFRVEHMLGGREEPEGRVSIASVRGDSADGEAPAGARTRARRRAPRGAVLVVSPRLEGRDVVRAMRGAAGVSTVAEDRVISVAQGAVPTAGQTAGPGCVPPSYLSGTVATPEGMDWPGCWVPGVTKVAWFGERCNSYLTATRWVGMYAFYASNSSLVPGCVRYRSRRDPDPWNAANFGGCGAAPAVAATLPVRLCAESTMAKRGAAQGCVPPEETDEFRATLEAPVKCGGVSTSAAVFRGVRCGPGLRWVRWSSITLPEGGRACRFSRNVDDARWNAQWLGACGVPPQYNTGMPSRVCTSSPSGEAPAAAPAPATAPAPALERGAAPAGSRSPAPAPAPDAAAPDAEGPRPPAPAGPAPAPAHAAPAPAPIPLPAAPADGRFTLPKVPLLSNETVHVNMRRIGVVSDDNMVPDFSGLGVAAAIIDTGVDRRHPDLNVVGGKSMCSTDPKADPYSDGLGHGTHVAGILGAKNNGQGIIGAAPGIPLYSLKVLASDGTGSTSDLLRAYEWLYYNARALGIRVVNLSLTGGGGDTDPQCEWTAALARQGITVVAASGNNKANMMGEAPGACPKALAVTSFTDKDGLPGNDGFSWFSNWLPGTAATEARRRRIVAAPGDSIVSTYPVDRPSKSRGVPLGYHSMSGTSMAAPHVSGIVARCYAAGECASETDTEMERITSLMRNYAEAHPDRGFSGDAISSPSGGQYFGYAVFAGRW</sequence>
<dbReference type="PROSITE" id="PS51892">
    <property type="entry name" value="SUBTILASE"/>
    <property type="match status" value="1"/>
</dbReference>
<feature type="region of interest" description="Disordered" evidence="7">
    <location>
        <begin position="465"/>
        <end position="544"/>
    </location>
</feature>
<evidence type="ECO:0000256" key="4">
    <source>
        <dbReference type="ARBA" id="ARBA00022825"/>
    </source>
</evidence>
<feature type="domain" description="Peptidase S8/S53" evidence="9">
    <location>
        <begin position="589"/>
        <end position="838"/>
    </location>
</feature>
<dbReference type="PROSITE" id="PS00137">
    <property type="entry name" value="SUBTILASE_HIS"/>
    <property type="match status" value="1"/>
</dbReference>
<dbReference type="InterPro" id="IPR023828">
    <property type="entry name" value="Peptidase_S8_Ser-AS"/>
</dbReference>
<evidence type="ECO:0000256" key="6">
    <source>
        <dbReference type="RuleBase" id="RU003355"/>
    </source>
</evidence>
<dbReference type="InterPro" id="IPR022398">
    <property type="entry name" value="Peptidase_S8_His-AS"/>
</dbReference>
<evidence type="ECO:0000313" key="11">
    <source>
        <dbReference type="Proteomes" id="UP000247498"/>
    </source>
</evidence>
<dbReference type="InterPro" id="IPR015500">
    <property type="entry name" value="Peptidase_S8_subtilisin-rel"/>
</dbReference>
<dbReference type="EMBL" id="BDRX01000003">
    <property type="protein sequence ID" value="GBF88068.1"/>
    <property type="molecule type" value="Genomic_DNA"/>
</dbReference>
<evidence type="ECO:0000256" key="1">
    <source>
        <dbReference type="ARBA" id="ARBA00011073"/>
    </source>
</evidence>
<protein>
    <submittedName>
        <fullName evidence="10">Serine protease</fullName>
    </submittedName>
</protein>
<dbReference type="GO" id="GO:0006508">
    <property type="term" value="P:proteolysis"/>
    <property type="evidence" value="ECO:0007669"/>
    <property type="project" value="UniProtKB-KW"/>
</dbReference>
<dbReference type="AlphaFoldDB" id="A0A2V0NL21"/>
<dbReference type="PRINTS" id="PR00723">
    <property type="entry name" value="SUBTILISIN"/>
</dbReference>
<evidence type="ECO:0000313" key="10">
    <source>
        <dbReference type="EMBL" id="GBF88068.1"/>
    </source>
</evidence>
<dbReference type="Gene3D" id="3.40.50.200">
    <property type="entry name" value="Peptidase S8/S53 domain"/>
    <property type="match status" value="1"/>
</dbReference>
<dbReference type="PANTHER" id="PTHR43806:SF11">
    <property type="entry name" value="CEREVISIN-RELATED"/>
    <property type="match status" value="1"/>
</dbReference>
<feature type="active site" description="Charge relay system" evidence="5">
    <location>
        <position position="596"/>
    </location>
</feature>
<name>A0A2V0NL21_9CHLO</name>
<comment type="caution">
    <text evidence="10">The sequence shown here is derived from an EMBL/GenBank/DDBJ whole genome shotgun (WGS) entry which is preliminary data.</text>
</comment>
<dbReference type="Pfam" id="PF00082">
    <property type="entry name" value="Peptidase_S8"/>
    <property type="match status" value="1"/>
</dbReference>
<keyword evidence="4 5" id="KW-0720">Serine protease</keyword>
<dbReference type="Proteomes" id="UP000247498">
    <property type="component" value="Unassembled WGS sequence"/>
</dbReference>
<feature type="active site" description="Charge relay system" evidence="5">
    <location>
        <position position="814"/>
    </location>
</feature>
<dbReference type="PROSITE" id="PS00136">
    <property type="entry name" value="SUBTILASE_ASP"/>
    <property type="match status" value="1"/>
</dbReference>
<evidence type="ECO:0000256" key="3">
    <source>
        <dbReference type="ARBA" id="ARBA00022801"/>
    </source>
</evidence>
<feature type="active site" description="Charge relay system" evidence="5">
    <location>
        <position position="630"/>
    </location>
</feature>
<evidence type="ECO:0000256" key="8">
    <source>
        <dbReference type="SAM" id="SignalP"/>
    </source>
</evidence>
<keyword evidence="8" id="KW-0732">Signal</keyword>
<keyword evidence="11" id="KW-1185">Reference proteome</keyword>
<dbReference type="GO" id="GO:0004252">
    <property type="term" value="F:serine-type endopeptidase activity"/>
    <property type="evidence" value="ECO:0007669"/>
    <property type="project" value="UniProtKB-UniRule"/>
</dbReference>
<evidence type="ECO:0000256" key="2">
    <source>
        <dbReference type="ARBA" id="ARBA00022670"/>
    </source>
</evidence>
<dbReference type="PROSITE" id="PS00138">
    <property type="entry name" value="SUBTILASE_SER"/>
    <property type="match status" value="1"/>
</dbReference>
<dbReference type="OrthoDB" id="371436at2759"/>
<keyword evidence="2 5" id="KW-0645">Protease</keyword>
<organism evidence="10 11">
    <name type="scientific">Raphidocelis subcapitata</name>
    <dbReference type="NCBI Taxonomy" id="307507"/>
    <lineage>
        <taxon>Eukaryota</taxon>
        <taxon>Viridiplantae</taxon>
        <taxon>Chlorophyta</taxon>
        <taxon>core chlorophytes</taxon>
        <taxon>Chlorophyceae</taxon>
        <taxon>CS clade</taxon>
        <taxon>Sphaeropleales</taxon>
        <taxon>Selenastraceae</taxon>
        <taxon>Raphidocelis</taxon>
    </lineage>
</organism>
<dbReference type="InterPro" id="IPR000209">
    <property type="entry name" value="Peptidase_S8/S53_dom"/>
</dbReference>
<reference evidence="10 11" key="1">
    <citation type="journal article" date="2018" name="Sci. Rep.">
        <title>Raphidocelis subcapitata (=Pseudokirchneriella subcapitata) provides an insight into genome evolution and environmental adaptations in the Sphaeropleales.</title>
        <authorList>
            <person name="Suzuki S."/>
            <person name="Yamaguchi H."/>
            <person name="Nakajima N."/>
            <person name="Kawachi M."/>
        </authorList>
    </citation>
    <scope>NUCLEOTIDE SEQUENCE [LARGE SCALE GENOMIC DNA]</scope>
    <source>
        <strain evidence="10 11">NIES-35</strain>
    </source>
</reference>
<feature type="chain" id="PRO_5015853439" evidence="8">
    <location>
        <begin position="44"/>
        <end position="883"/>
    </location>
</feature>
<dbReference type="SUPFAM" id="SSF52743">
    <property type="entry name" value="Subtilisin-like"/>
    <property type="match status" value="1"/>
</dbReference>
<evidence type="ECO:0000256" key="5">
    <source>
        <dbReference type="PROSITE-ProRule" id="PRU01240"/>
    </source>
</evidence>
<dbReference type="GO" id="GO:0005615">
    <property type="term" value="C:extracellular space"/>
    <property type="evidence" value="ECO:0007669"/>
    <property type="project" value="TreeGrafter"/>
</dbReference>